<evidence type="ECO:0000256" key="5">
    <source>
        <dbReference type="ARBA" id="ARBA00022618"/>
    </source>
</evidence>
<dbReference type="Gene3D" id="3.90.190.20">
    <property type="entry name" value="Mur ligase, C-terminal domain"/>
    <property type="match status" value="1"/>
</dbReference>
<keyword evidence="3 12" id="KW-0963">Cytoplasm</keyword>
<evidence type="ECO:0000313" key="15">
    <source>
        <dbReference type="Proteomes" id="UP000823935"/>
    </source>
</evidence>
<comment type="caution">
    <text evidence="14">The sequence shown here is derived from an EMBL/GenBank/DDBJ whole genome shotgun (WGS) entry which is preliminary data.</text>
</comment>
<proteinExistence type="inferred from homology"/>
<keyword evidence="10 12" id="KW-0131">Cell cycle</keyword>
<keyword evidence="4 12" id="KW-0436">Ligase</keyword>
<reference evidence="14" key="2">
    <citation type="journal article" date="2021" name="PeerJ">
        <title>Extensive microbial diversity within the chicken gut microbiome revealed by metagenomics and culture.</title>
        <authorList>
            <person name="Gilroy R."/>
            <person name="Ravi A."/>
            <person name="Getino M."/>
            <person name="Pursley I."/>
            <person name="Horton D.L."/>
            <person name="Alikhan N.F."/>
            <person name="Baker D."/>
            <person name="Gharbi K."/>
            <person name="Hall N."/>
            <person name="Watson M."/>
            <person name="Adriaenssens E.M."/>
            <person name="Foster-Nyarko E."/>
            <person name="Jarju S."/>
            <person name="Secka A."/>
            <person name="Antonio M."/>
            <person name="Oren A."/>
            <person name="Chaudhuri R.R."/>
            <person name="La Ragione R."/>
            <person name="Hildebrand F."/>
            <person name="Pallen M.J."/>
        </authorList>
    </citation>
    <scope>NUCLEOTIDE SEQUENCE</scope>
    <source>
        <strain evidence="14">CHK190-19873</strain>
    </source>
</reference>
<dbReference type="PROSITE" id="PS01011">
    <property type="entry name" value="FOLYLPOLYGLU_SYNT_1"/>
    <property type="match status" value="1"/>
</dbReference>
<dbReference type="GO" id="GO:0005737">
    <property type="term" value="C:cytoplasm"/>
    <property type="evidence" value="ECO:0007669"/>
    <property type="project" value="UniProtKB-SubCell"/>
</dbReference>
<evidence type="ECO:0000256" key="10">
    <source>
        <dbReference type="ARBA" id="ARBA00023306"/>
    </source>
</evidence>
<keyword evidence="8 12" id="KW-0133">Cell shape</keyword>
<accession>A0A9D1EVE1</accession>
<organism evidence="14 15">
    <name type="scientific">Candidatus Limivivens intestinipullorum</name>
    <dbReference type="NCBI Taxonomy" id="2840858"/>
    <lineage>
        <taxon>Bacteria</taxon>
        <taxon>Bacillati</taxon>
        <taxon>Bacillota</taxon>
        <taxon>Clostridia</taxon>
        <taxon>Lachnospirales</taxon>
        <taxon>Lachnospiraceae</taxon>
        <taxon>Lachnospiraceae incertae sedis</taxon>
        <taxon>Candidatus Limivivens</taxon>
    </lineage>
</organism>
<dbReference type="Gene3D" id="3.40.1190.10">
    <property type="entry name" value="Mur-like, catalytic domain"/>
    <property type="match status" value="1"/>
</dbReference>
<comment type="catalytic activity">
    <reaction evidence="12">
        <text>UDP-N-acetyl-alpha-D-muramoyl-L-alanine + D-glutamate + ATP = UDP-N-acetyl-alpha-D-muramoyl-L-alanyl-D-glutamate + ADP + phosphate + H(+)</text>
        <dbReference type="Rhea" id="RHEA:16429"/>
        <dbReference type="ChEBI" id="CHEBI:15378"/>
        <dbReference type="ChEBI" id="CHEBI:29986"/>
        <dbReference type="ChEBI" id="CHEBI:30616"/>
        <dbReference type="ChEBI" id="CHEBI:43474"/>
        <dbReference type="ChEBI" id="CHEBI:83898"/>
        <dbReference type="ChEBI" id="CHEBI:83900"/>
        <dbReference type="ChEBI" id="CHEBI:456216"/>
        <dbReference type="EC" id="6.3.2.9"/>
    </reaction>
</comment>
<dbReference type="GO" id="GO:0008360">
    <property type="term" value="P:regulation of cell shape"/>
    <property type="evidence" value="ECO:0007669"/>
    <property type="project" value="UniProtKB-KW"/>
</dbReference>
<dbReference type="GO" id="GO:0005524">
    <property type="term" value="F:ATP binding"/>
    <property type="evidence" value="ECO:0007669"/>
    <property type="project" value="UniProtKB-UniRule"/>
</dbReference>
<dbReference type="PANTHER" id="PTHR43692:SF1">
    <property type="entry name" value="UDP-N-ACETYLMURAMOYLALANINE--D-GLUTAMATE LIGASE"/>
    <property type="match status" value="1"/>
</dbReference>
<reference evidence="14" key="1">
    <citation type="submission" date="2020-10" db="EMBL/GenBank/DDBJ databases">
        <authorList>
            <person name="Gilroy R."/>
        </authorList>
    </citation>
    <scope>NUCLEOTIDE SEQUENCE</scope>
    <source>
        <strain evidence="14">CHK190-19873</strain>
    </source>
</reference>
<evidence type="ECO:0000256" key="1">
    <source>
        <dbReference type="ARBA" id="ARBA00004496"/>
    </source>
</evidence>
<comment type="function">
    <text evidence="12">Cell wall formation. Catalyzes the addition of glutamate to the nucleotide precursor UDP-N-acetylmuramoyl-L-alanine (UMA).</text>
</comment>
<sequence length="443" mass="49562">MIEALKKLTEGKRVLILGYGREGKSTWKLLKKTNAFREAAIADKNPQAGEPGVRLITGDGYLEHLEEFDLVFKSPGIVLPKPAGEYRCRILSETEVFFEAYREQIVGVTGTKGKSTTVSLLYHILKEAGRDCVLGGNIGIPAFDLAESVDKDTIIVFEMSCHQLEYMTVSPKTAVLLNIHEEHLDHYGTMEKYVAAKENIFRHQKPGDLFFCSEQCLPSGETAGRLIRVGDGTKDAQIELQGNEICCGDRHFIINPDTTPLMGHHNYYDIAFVYGICCQYGITDQEFAAGLASFHTLPHRLQYVGTVNGVKYYDDSISTIGDTTIQALKTLPDTDTVLIGGMDRGIDYGDLIEYLSGAQVSHIILMEQTGKRIYQEIMRYWPDFAGRERLILVDHLKTAVRRAKEVTRTGHSCVLSPASASYGIFKNFEERGDAFADYVFDRR</sequence>
<keyword evidence="11 12" id="KW-0961">Cell wall biogenesis/degradation</keyword>
<dbReference type="SUPFAM" id="SSF53244">
    <property type="entry name" value="MurD-like peptide ligases, peptide-binding domain"/>
    <property type="match status" value="1"/>
</dbReference>
<evidence type="ECO:0000259" key="13">
    <source>
        <dbReference type="Pfam" id="PF08245"/>
    </source>
</evidence>
<dbReference type="SUPFAM" id="SSF51984">
    <property type="entry name" value="MurCD N-terminal domain"/>
    <property type="match status" value="1"/>
</dbReference>
<dbReference type="Pfam" id="PF08245">
    <property type="entry name" value="Mur_ligase_M"/>
    <property type="match status" value="1"/>
</dbReference>
<evidence type="ECO:0000256" key="9">
    <source>
        <dbReference type="ARBA" id="ARBA00022984"/>
    </source>
</evidence>
<feature type="domain" description="Mur ligase central" evidence="13">
    <location>
        <begin position="108"/>
        <end position="269"/>
    </location>
</feature>
<dbReference type="PANTHER" id="PTHR43692">
    <property type="entry name" value="UDP-N-ACETYLMURAMOYLALANINE--D-GLUTAMATE LIGASE"/>
    <property type="match status" value="1"/>
</dbReference>
<dbReference type="InterPro" id="IPR036565">
    <property type="entry name" value="Mur-like_cat_sf"/>
</dbReference>
<dbReference type="GO" id="GO:0051301">
    <property type="term" value="P:cell division"/>
    <property type="evidence" value="ECO:0007669"/>
    <property type="project" value="UniProtKB-KW"/>
</dbReference>
<dbReference type="Gene3D" id="3.40.50.720">
    <property type="entry name" value="NAD(P)-binding Rossmann-like Domain"/>
    <property type="match status" value="1"/>
</dbReference>
<gene>
    <name evidence="12 14" type="primary">murD</name>
    <name evidence="14" type="ORF">IAB44_13935</name>
</gene>
<feature type="binding site" evidence="12">
    <location>
        <begin position="110"/>
        <end position="116"/>
    </location>
    <ligand>
        <name>ATP</name>
        <dbReference type="ChEBI" id="CHEBI:30616"/>
    </ligand>
</feature>
<dbReference type="InterPro" id="IPR013221">
    <property type="entry name" value="Mur_ligase_cen"/>
</dbReference>
<dbReference type="Proteomes" id="UP000823935">
    <property type="component" value="Unassembled WGS sequence"/>
</dbReference>
<dbReference type="NCBIfam" id="TIGR01087">
    <property type="entry name" value="murD"/>
    <property type="match status" value="1"/>
</dbReference>
<dbReference type="InterPro" id="IPR005762">
    <property type="entry name" value="MurD"/>
</dbReference>
<keyword evidence="5 12" id="KW-0132">Cell division</keyword>
<dbReference type="HAMAP" id="MF_00639">
    <property type="entry name" value="MurD"/>
    <property type="match status" value="1"/>
</dbReference>
<keyword evidence="7 12" id="KW-0067">ATP-binding</keyword>
<evidence type="ECO:0000256" key="12">
    <source>
        <dbReference type="HAMAP-Rule" id="MF_00639"/>
    </source>
</evidence>
<dbReference type="EMBL" id="DVIQ01000091">
    <property type="protein sequence ID" value="HIS32623.1"/>
    <property type="molecule type" value="Genomic_DNA"/>
</dbReference>
<dbReference type="GO" id="GO:0009252">
    <property type="term" value="P:peptidoglycan biosynthetic process"/>
    <property type="evidence" value="ECO:0007669"/>
    <property type="project" value="UniProtKB-UniRule"/>
</dbReference>
<dbReference type="AlphaFoldDB" id="A0A9D1EVE1"/>
<evidence type="ECO:0000256" key="8">
    <source>
        <dbReference type="ARBA" id="ARBA00022960"/>
    </source>
</evidence>
<evidence type="ECO:0000256" key="11">
    <source>
        <dbReference type="ARBA" id="ARBA00023316"/>
    </source>
</evidence>
<evidence type="ECO:0000256" key="6">
    <source>
        <dbReference type="ARBA" id="ARBA00022741"/>
    </source>
</evidence>
<protein>
    <recommendedName>
        <fullName evidence="12">UDP-N-acetylmuramoylalanine--D-glutamate ligase</fullName>
        <ecNumber evidence="12">6.3.2.9</ecNumber>
    </recommendedName>
    <alternativeName>
        <fullName evidence="12">D-glutamic acid-adding enzyme</fullName>
    </alternativeName>
    <alternativeName>
        <fullName evidence="12">UDP-N-acetylmuramoyl-L-alanyl-D-glutamate synthetase</fullName>
    </alternativeName>
</protein>
<evidence type="ECO:0000313" key="14">
    <source>
        <dbReference type="EMBL" id="HIS32623.1"/>
    </source>
</evidence>
<evidence type="ECO:0000256" key="7">
    <source>
        <dbReference type="ARBA" id="ARBA00022840"/>
    </source>
</evidence>
<dbReference type="GO" id="GO:0008764">
    <property type="term" value="F:UDP-N-acetylmuramoylalanine-D-glutamate ligase activity"/>
    <property type="evidence" value="ECO:0007669"/>
    <property type="project" value="UniProtKB-UniRule"/>
</dbReference>
<comment type="similarity">
    <text evidence="12">Belongs to the MurCDEF family.</text>
</comment>
<comment type="pathway">
    <text evidence="2 12">Cell wall biogenesis; peptidoglycan biosynthesis.</text>
</comment>
<dbReference type="SUPFAM" id="SSF53623">
    <property type="entry name" value="MurD-like peptide ligases, catalytic domain"/>
    <property type="match status" value="1"/>
</dbReference>
<dbReference type="EC" id="6.3.2.9" evidence="12"/>
<evidence type="ECO:0000256" key="2">
    <source>
        <dbReference type="ARBA" id="ARBA00004752"/>
    </source>
</evidence>
<evidence type="ECO:0000256" key="3">
    <source>
        <dbReference type="ARBA" id="ARBA00022490"/>
    </source>
</evidence>
<dbReference type="InterPro" id="IPR018109">
    <property type="entry name" value="Folylpolyglutamate_synth_CS"/>
</dbReference>
<comment type="subcellular location">
    <subcellularLocation>
        <location evidence="1 12">Cytoplasm</location>
    </subcellularLocation>
</comment>
<evidence type="ECO:0000256" key="4">
    <source>
        <dbReference type="ARBA" id="ARBA00022598"/>
    </source>
</evidence>
<dbReference type="GO" id="GO:0071555">
    <property type="term" value="P:cell wall organization"/>
    <property type="evidence" value="ECO:0007669"/>
    <property type="project" value="UniProtKB-KW"/>
</dbReference>
<keyword evidence="9 12" id="KW-0573">Peptidoglycan synthesis</keyword>
<keyword evidence="6 12" id="KW-0547">Nucleotide-binding</keyword>
<name>A0A9D1EVE1_9FIRM</name>
<dbReference type="InterPro" id="IPR036615">
    <property type="entry name" value="Mur_ligase_C_dom_sf"/>
</dbReference>
<dbReference type="GO" id="GO:0004326">
    <property type="term" value="F:tetrahydrofolylpolyglutamate synthase activity"/>
    <property type="evidence" value="ECO:0007669"/>
    <property type="project" value="InterPro"/>
</dbReference>